<dbReference type="SUPFAM" id="SSF103473">
    <property type="entry name" value="MFS general substrate transporter"/>
    <property type="match status" value="1"/>
</dbReference>
<evidence type="ECO:0000256" key="13">
    <source>
        <dbReference type="SAM" id="Phobius"/>
    </source>
</evidence>
<dbReference type="GO" id="GO:0000407">
    <property type="term" value="C:phagophore assembly site"/>
    <property type="evidence" value="ECO:0007669"/>
    <property type="project" value="TreeGrafter"/>
</dbReference>
<keyword evidence="13" id="KW-1133">Transmembrane helix</keyword>
<dbReference type="GO" id="GO:0061723">
    <property type="term" value="P:glycophagy"/>
    <property type="evidence" value="ECO:0007669"/>
    <property type="project" value="TreeGrafter"/>
</dbReference>
<dbReference type="Pfam" id="PF07690">
    <property type="entry name" value="MFS_1"/>
    <property type="match status" value="1"/>
</dbReference>
<evidence type="ECO:0000256" key="4">
    <source>
        <dbReference type="ARBA" id="ARBA00018067"/>
    </source>
</evidence>
<dbReference type="GO" id="GO:0022857">
    <property type="term" value="F:transmembrane transporter activity"/>
    <property type="evidence" value="ECO:0007669"/>
    <property type="project" value="InterPro"/>
</dbReference>
<evidence type="ECO:0000256" key="10">
    <source>
        <dbReference type="ARBA" id="ARBA00032144"/>
    </source>
</evidence>
<dbReference type="EMBL" id="JACYCF010000005">
    <property type="protein sequence ID" value="KAF8757066.1"/>
    <property type="molecule type" value="Genomic_DNA"/>
</dbReference>
<keyword evidence="13" id="KW-0812">Transmembrane</keyword>
<dbReference type="AlphaFoldDB" id="A0A8H7M824"/>
<feature type="region of interest" description="Disordered" evidence="12">
    <location>
        <begin position="778"/>
        <end position="830"/>
    </location>
</feature>
<evidence type="ECO:0000256" key="3">
    <source>
        <dbReference type="ARBA" id="ARBA00007683"/>
    </source>
</evidence>
<evidence type="ECO:0000256" key="2">
    <source>
        <dbReference type="ARBA" id="ARBA00004496"/>
    </source>
</evidence>
<evidence type="ECO:0000313" key="15">
    <source>
        <dbReference type="Proteomes" id="UP000614334"/>
    </source>
</evidence>
<dbReference type="InterPro" id="IPR007135">
    <property type="entry name" value="Atg3/Atg10"/>
</dbReference>
<accession>A0A8H7M824</accession>
<evidence type="ECO:0000256" key="5">
    <source>
        <dbReference type="ARBA" id="ARBA00022448"/>
    </source>
</evidence>
<dbReference type="GO" id="GO:0044804">
    <property type="term" value="P:nucleophagy"/>
    <property type="evidence" value="ECO:0007669"/>
    <property type="project" value="TreeGrafter"/>
</dbReference>
<feature type="transmembrane region" description="Helical" evidence="13">
    <location>
        <begin position="109"/>
        <end position="133"/>
    </location>
</feature>
<feature type="transmembrane region" description="Helical" evidence="13">
    <location>
        <begin position="276"/>
        <end position="296"/>
    </location>
</feature>
<comment type="similarity">
    <text evidence="3">Belongs to the ATG3 family.</text>
</comment>
<evidence type="ECO:0000256" key="8">
    <source>
        <dbReference type="ARBA" id="ARBA00022927"/>
    </source>
</evidence>
<organism evidence="14 15">
    <name type="scientific">Rhizoctonia solani</name>
    <dbReference type="NCBI Taxonomy" id="456999"/>
    <lineage>
        <taxon>Eukaryota</taxon>
        <taxon>Fungi</taxon>
        <taxon>Dikarya</taxon>
        <taxon>Basidiomycota</taxon>
        <taxon>Agaricomycotina</taxon>
        <taxon>Agaricomycetes</taxon>
        <taxon>Cantharellales</taxon>
        <taxon>Ceratobasidiaceae</taxon>
        <taxon>Rhizoctonia</taxon>
    </lineage>
</organism>
<dbReference type="PANTHER" id="PTHR12866">
    <property type="entry name" value="UBIQUITIN-LIKE-CONJUGATING ENZYME ATG3"/>
    <property type="match status" value="1"/>
</dbReference>
<dbReference type="GO" id="GO:0000045">
    <property type="term" value="P:autophagosome assembly"/>
    <property type="evidence" value="ECO:0007669"/>
    <property type="project" value="TreeGrafter"/>
</dbReference>
<feature type="transmembrane region" description="Helical" evidence="13">
    <location>
        <begin position="308"/>
        <end position="331"/>
    </location>
</feature>
<dbReference type="GO" id="GO:0005829">
    <property type="term" value="C:cytosol"/>
    <property type="evidence" value="ECO:0007669"/>
    <property type="project" value="TreeGrafter"/>
</dbReference>
<keyword evidence="13" id="KW-0472">Membrane</keyword>
<feature type="transmembrane region" description="Helical" evidence="13">
    <location>
        <begin position="363"/>
        <end position="384"/>
    </location>
</feature>
<protein>
    <recommendedName>
        <fullName evidence="4">Autophagy-related protein 3</fullName>
    </recommendedName>
    <alternativeName>
        <fullName evidence="10 11">Autophagy-related E2-like conjugation enzyme ATG3</fullName>
    </alternativeName>
</protein>
<dbReference type="InterPro" id="IPR036259">
    <property type="entry name" value="MFS_trans_sf"/>
</dbReference>
<feature type="region of interest" description="Disordered" evidence="12">
    <location>
        <begin position="615"/>
        <end position="641"/>
    </location>
</feature>
<keyword evidence="9" id="KW-0072">Autophagy</keyword>
<evidence type="ECO:0000256" key="6">
    <source>
        <dbReference type="ARBA" id="ARBA00022490"/>
    </source>
</evidence>
<dbReference type="GO" id="GO:0016020">
    <property type="term" value="C:membrane"/>
    <property type="evidence" value="ECO:0007669"/>
    <property type="project" value="UniProtKB-SubCell"/>
</dbReference>
<dbReference type="GO" id="GO:0019776">
    <property type="term" value="F:Atg8-family ligase activity"/>
    <property type="evidence" value="ECO:0007669"/>
    <property type="project" value="TreeGrafter"/>
</dbReference>
<evidence type="ECO:0000256" key="11">
    <source>
        <dbReference type="ARBA" id="ARBA00033139"/>
    </source>
</evidence>
<feature type="compositionally biased region" description="Basic and acidic residues" evidence="12">
    <location>
        <begin position="619"/>
        <end position="633"/>
    </location>
</feature>
<dbReference type="Proteomes" id="UP000614334">
    <property type="component" value="Unassembled WGS sequence"/>
</dbReference>
<evidence type="ECO:0000256" key="1">
    <source>
        <dbReference type="ARBA" id="ARBA00004141"/>
    </source>
</evidence>
<dbReference type="GO" id="GO:0000422">
    <property type="term" value="P:autophagy of mitochondrion"/>
    <property type="evidence" value="ECO:0007669"/>
    <property type="project" value="TreeGrafter"/>
</dbReference>
<comment type="subcellular location">
    <subcellularLocation>
        <location evidence="2">Cytoplasm</location>
    </subcellularLocation>
    <subcellularLocation>
        <location evidence="1">Membrane</location>
        <topology evidence="1">Multi-pass membrane protein</topology>
    </subcellularLocation>
</comment>
<dbReference type="Pfam" id="PF03987">
    <property type="entry name" value="Autophagy_act_C"/>
    <property type="match status" value="1"/>
</dbReference>
<evidence type="ECO:0000256" key="7">
    <source>
        <dbReference type="ARBA" id="ARBA00022786"/>
    </source>
</evidence>
<feature type="transmembrane region" description="Helical" evidence="13">
    <location>
        <begin position="68"/>
        <end position="89"/>
    </location>
</feature>
<name>A0A8H7M824_9AGAM</name>
<evidence type="ECO:0000256" key="9">
    <source>
        <dbReference type="ARBA" id="ARBA00023006"/>
    </source>
</evidence>
<evidence type="ECO:0000313" key="14">
    <source>
        <dbReference type="EMBL" id="KAF8757066.1"/>
    </source>
</evidence>
<feature type="transmembrane region" description="Helical" evidence="13">
    <location>
        <begin position="171"/>
        <end position="190"/>
    </location>
</feature>
<keyword evidence="6" id="KW-0963">Cytoplasm</keyword>
<feature type="transmembrane region" description="Helical" evidence="13">
    <location>
        <begin position="231"/>
        <end position="250"/>
    </location>
</feature>
<sequence length="864" mass="93933">MSATQTLTLEEIELPTDRLNYGGGEQSRSQTRQGSKEELGLVGLVEPTEVRPVNVTAELPPMDKGFHAYAFLAGGFFVELLIWALPFTYGVFLNHYTTHHLFDGPEEFLLPLVGTLSSGIIYLTSVFVMPLLTRYPQHRQNMMRAGAVLCVAAMIGAAFSTRVWHLLLTQGILYSIGGTIVYFPMQMYVFEWFQERRGLANGLIFSGTGLGGVVLPFVVEKLLIAYGLRTTFIALAIGYALLLSAALPFVKGRLPPSSLIIPQQRSDWSFLRNPEFIVLFAGNFLQGLGNFVPGIWLPTFASDMNLSVTSGTLVVSLMNAAAVPGSIAIGFASDRYDLRIVMLTSMLGSSLSVLILWGLASNLVMLAAFALVYGFLAGGFSALWTKFASTLSQDNPQTIARLMSIFVAGRGVGNVLAAPISTGLLRSALVNGKHAYGLKNYGPSCLGDIGVLCGSKYAQKRPSPVATPAPPHALQSTIIAMNSLHTIQSHFWAVRDYISPVLKESKFKEHGRITPGTHAPVAHRGWANSIIEEFVAAGDFLTYKFPVWSVLREKGDASKARDYLPADKQYLVTRKVPCLRRATSLAYTDADEDAEKLLSFAEDSGKGDEWVQTHAGRPAADDASKAGEIHDIPDIDGNTNELTKDMNALSVEQDAPDFDDIPDMEEEGLEAADEATAKPTPAAPIEVAKGNLLQVRTYDVMITYDKYYQTPRIWLLGFDENGTPLTPPQVFQDVSADHAFKTVTIESFPHISSLSAASVHPCKHADVMKKVIERMNAGVVEEQKKRQGTTSSSKGGKRKWLGLRKGSSATPAPEEPKKGSTLGPGGEEGAEEAEGMRVDFYLVVFLKFIASIVPTIEVDSTTAF</sequence>
<keyword evidence="8" id="KW-0653">Protein transport</keyword>
<keyword evidence="7" id="KW-0833">Ubl conjugation pathway</keyword>
<comment type="caution">
    <text evidence="14">The sequence shown here is derived from an EMBL/GenBank/DDBJ whole genome shotgun (WGS) entry which is preliminary data.</text>
</comment>
<reference evidence="14" key="1">
    <citation type="submission" date="2020-09" db="EMBL/GenBank/DDBJ databases">
        <title>Comparative genome analyses of four rice-infecting Rhizoctonia solani isolates reveal extensive enrichment of homogalacturonan modification genes.</title>
        <authorList>
            <person name="Lee D.-Y."/>
            <person name="Jeon J."/>
            <person name="Kim K.-T."/>
            <person name="Cheong K."/>
            <person name="Song H."/>
            <person name="Choi G."/>
            <person name="Ko J."/>
            <person name="Opiyo S.O."/>
            <person name="Zuo S."/>
            <person name="Madhav S."/>
            <person name="Lee Y.-H."/>
            <person name="Wang G.-L."/>
        </authorList>
    </citation>
    <scope>NUCLEOTIDE SEQUENCE</scope>
    <source>
        <strain evidence="14">AG1-IA B2</strain>
    </source>
</reference>
<proteinExistence type="inferred from homology"/>
<dbReference type="Gene3D" id="1.20.1250.20">
    <property type="entry name" value="MFS general substrate transporter like domains"/>
    <property type="match status" value="2"/>
</dbReference>
<feature type="transmembrane region" description="Helical" evidence="13">
    <location>
        <begin position="145"/>
        <end position="165"/>
    </location>
</feature>
<evidence type="ECO:0000256" key="12">
    <source>
        <dbReference type="SAM" id="MobiDB-lite"/>
    </source>
</evidence>
<dbReference type="GO" id="GO:0015031">
    <property type="term" value="P:protein transport"/>
    <property type="evidence" value="ECO:0007669"/>
    <property type="project" value="UniProtKB-KW"/>
</dbReference>
<feature type="transmembrane region" description="Helical" evidence="13">
    <location>
        <begin position="202"/>
        <end position="219"/>
    </location>
</feature>
<dbReference type="InterPro" id="IPR011701">
    <property type="entry name" value="MFS"/>
</dbReference>
<feature type="transmembrane region" description="Helical" evidence="13">
    <location>
        <begin position="338"/>
        <end position="357"/>
    </location>
</feature>
<dbReference type="PANTHER" id="PTHR12866:SF2">
    <property type="entry name" value="UBIQUITIN-LIKE-CONJUGATING ENZYME ATG3"/>
    <property type="match status" value="1"/>
</dbReference>
<keyword evidence="5" id="KW-0813">Transport</keyword>
<gene>
    <name evidence="14" type="ORF">RHS01_03822</name>
</gene>